<dbReference type="Proteomes" id="UP000572817">
    <property type="component" value="Unassembled WGS sequence"/>
</dbReference>
<gene>
    <name evidence="3" type="ORF">GTA08_BOTSDO02181</name>
</gene>
<feature type="transmembrane region" description="Helical" evidence="2">
    <location>
        <begin position="63"/>
        <end position="85"/>
    </location>
</feature>
<dbReference type="PANTHER" id="PTHR35179">
    <property type="entry name" value="PROTEIN CBG02620"/>
    <property type="match status" value="1"/>
</dbReference>
<reference evidence="3" key="1">
    <citation type="submission" date="2020-04" db="EMBL/GenBank/DDBJ databases">
        <title>Genome Assembly and Annotation of Botryosphaeria dothidea sdau 11-99, a Latent Pathogen of Apple Fruit Ring Rot in China.</title>
        <authorList>
            <person name="Yu C."/>
            <person name="Diao Y."/>
            <person name="Lu Q."/>
            <person name="Zhao J."/>
            <person name="Cui S."/>
            <person name="Peng C."/>
            <person name="He B."/>
            <person name="Liu H."/>
        </authorList>
    </citation>
    <scope>NUCLEOTIDE SEQUENCE [LARGE SCALE GENOMIC DNA]</scope>
    <source>
        <strain evidence="3">Sdau11-99</strain>
    </source>
</reference>
<accession>A0A8H4N582</accession>
<dbReference type="AlphaFoldDB" id="A0A8H4N582"/>
<feature type="compositionally biased region" description="Basic and acidic residues" evidence="1">
    <location>
        <begin position="412"/>
        <end position="425"/>
    </location>
</feature>
<dbReference type="EMBL" id="WWBZ02000016">
    <property type="protein sequence ID" value="KAF4309475.1"/>
    <property type="molecule type" value="Genomic_DNA"/>
</dbReference>
<evidence type="ECO:0000256" key="1">
    <source>
        <dbReference type="SAM" id="MobiDB-lite"/>
    </source>
</evidence>
<proteinExistence type="predicted"/>
<evidence type="ECO:0000313" key="3">
    <source>
        <dbReference type="EMBL" id="KAF4309475.1"/>
    </source>
</evidence>
<protein>
    <recommendedName>
        <fullName evidence="5">Integral membrane protein</fullName>
    </recommendedName>
</protein>
<keyword evidence="4" id="KW-1185">Reference proteome</keyword>
<comment type="caution">
    <text evidence="3">The sequence shown here is derived from an EMBL/GenBank/DDBJ whole genome shotgun (WGS) entry which is preliminary data.</text>
</comment>
<keyword evidence="2" id="KW-0812">Transmembrane</keyword>
<feature type="transmembrane region" description="Helical" evidence="2">
    <location>
        <begin position="20"/>
        <end position="42"/>
    </location>
</feature>
<feature type="transmembrane region" description="Helical" evidence="2">
    <location>
        <begin position="127"/>
        <end position="145"/>
    </location>
</feature>
<evidence type="ECO:0000256" key="2">
    <source>
        <dbReference type="SAM" id="Phobius"/>
    </source>
</evidence>
<dbReference type="PANTHER" id="PTHR35179:SF1">
    <property type="entry name" value="INTEGRAL MEMBRANE PROTEIN"/>
    <property type="match status" value="1"/>
</dbReference>
<evidence type="ECO:0008006" key="5">
    <source>
        <dbReference type="Google" id="ProtNLM"/>
    </source>
</evidence>
<evidence type="ECO:0000313" key="4">
    <source>
        <dbReference type="Proteomes" id="UP000572817"/>
    </source>
</evidence>
<organism evidence="3 4">
    <name type="scientific">Botryosphaeria dothidea</name>
    <dbReference type="NCBI Taxonomy" id="55169"/>
    <lineage>
        <taxon>Eukaryota</taxon>
        <taxon>Fungi</taxon>
        <taxon>Dikarya</taxon>
        <taxon>Ascomycota</taxon>
        <taxon>Pezizomycotina</taxon>
        <taxon>Dothideomycetes</taxon>
        <taxon>Dothideomycetes incertae sedis</taxon>
        <taxon>Botryosphaeriales</taxon>
        <taxon>Botryosphaeriaceae</taxon>
        <taxon>Botryosphaeria</taxon>
    </lineage>
</organism>
<feature type="transmembrane region" description="Helical" evidence="2">
    <location>
        <begin position="165"/>
        <end position="180"/>
    </location>
</feature>
<feature type="transmembrane region" description="Helical" evidence="2">
    <location>
        <begin position="91"/>
        <end position="115"/>
    </location>
</feature>
<keyword evidence="2" id="KW-0472">Membrane</keyword>
<feature type="transmembrane region" description="Helical" evidence="2">
    <location>
        <begin position="201"/>
        <end position="223"/>
    </location>
</feature>
<dbReference type="OrthoDB" id="3205825at2759"/>
<name>A0A8H4N582_9PEZI</name>
<keyword evidence="2" id="KW-1133">Transmembrane helix</keyword>
<feature type="region of interest" description="Disordered" evidence="1">
    <location>
        <begin position="412"/>
        <end position="450"/>
    </location>
</feature>
<sequence length="450" mass="51495">MFATLLSPHFKLEPVTQEDMNLASLTWGFTLGFGLLTTWTAIKQTYQAYSKHGWRKLNNPYIWMIWLEIAVCLAFSIICWMYLRGVIPPSFAFYFCILTTWALQIIINRVSVLLVDRKKAYRIKVGVAILITAVNISVYCIWIPARLQISHGYIHLNEIWDRIEKVIYLIVDAFLNRYFIKVVQDRLVRQGFKKYESVVKFNLYIIGFSLSMDVLIISMMSLGNSFVHVSSSRSKLDQTLTPRSYMQFHPLAYIVKLNIEMSMADLIARVTRSASIDRRVNNRNRHLHYSTAAYSVSDKVDKSPPAAFRSTASARISSTGASIQHARARPLGTDEYDVELQDIGCLEQQNEHGEIGESFEDEEGGTPSSAPNRLMVNRTHEFQVRVEDMSSSEKSIAARAVVAGFEGYYRRRKEEDERPLRKEETSIQEVAPNDQQKYGVSTRVWGPLGS</sequence>